<dbReference type="EMBL" id="UINC01095528">
    <property type="protein sequence ID" value="SVC51689.1"/>
    <property type="molecule type" value="Genomic_DNA"/>
</dbReference>
<organism evidence="1">
    <name type="scientific">marine metagenome</name>
    <dbReference type="NCBI Taxonomy" id="408172"/>
    <lineage>
        <taxon>unclassified sequences</taxon>
        <taxon>metagenomes</taxon>
        <taxon>ecological metagenomes</taxon>
    </lineage>
</organism>
<sequence length="172" mass="18586">MKLKILSLLVLIALAPVLASSVHADLSYTEKIEFGAGLEETLGHLWAIELNLDDNNAVLALVHATHPIAELYDAMKPTLVATSPSLDAKVSNILDELGAKTDSRQVTRADADQAIVDAKEVVAIARNQVIGPGWSENPNFKLELMKTLLDTSIHEYEEAVADGVIGEMAEFQ</sequence>
<reference evidence="1" key="1">
    <citation type="submission" date="2018-05" db="EMBL/GenBank/DDBJ databases">
        <authorList>
            <person name="Lanie J.A."/>
            <person name="Ng W.-L."/>
            <person name="Kazmierczak K.M."/>
            <person name="Andrzejewski T.M."/>
            <person name="Davidsen T.M."/>
            <person name="Wayne K.J."/>
            <person name="Tettelin H."/>
            <person name="Glass J.I."/>
            <person name="Rusch D."/>
            <person name="Podicherti R."/>
            <person name="Tsui H.-C.T."/>
            <person name="Winkler M.E."/>
        </authorList>
    </citation>
    <scope>NUCLEOTIDE SEQUENCE</scope>
</reference>
<dbReference type="AlphaFoldDB" id="A0A382MS47"/>
<accession>A0A382MS47</accession>
<name>A0A382MS47_9ZZZZ</name>
<protein>
    <submittedName>
        <fullName evidence="1">Uncharacterized protein</fullName>
    </submittedName>
</protein>
<evidence type="ECO:0000313" key="1">
    <source>
        <dbReference type="EMBL" id="SVC51689.1"/>
    </source>
</evidence>
<gene>
    <name evidence="1" type="ORF">METZ01_LOCUS304543</name>
</gene>
<proteinExistence type="predicted"/>
<feature type="non-terminal residue" evidence="1">
    <location>
        <position position="172"/>
    </location>
</feature>